<evidence type="ECO:0000313" key="2">
    <source>
        <dbReference type="Proteomes" id="UP000789396"/>
    </source>
</evidence>
<feature type="non-terminal residue" evidence="1">
    <location>
        <position position="52"/>
    </location>
</feature>
<proteinExistence type="predicted"/>
<protein>
    <submittedName>
        <fullName evidence="1">1089_t:CDS:1</fullName>
    </submittedName>
</protein>
<name>A0A9N9PB28_9GLOM</name>
<organism evidence="1 2">
    <name type="scientific">Racocetra fulgida</name>
    <dbReference type="NCBI Taxonomy" id="60492"/>
    <lineage>
        <taxon>Eukaryota</taxon>
        <taxon>Fungi</taxon>
        <taxon>Fungi incertae sedis</taxon>
        <taxon>Mucoromycota</taxon>
        <taxon>Glomeromycotina</taxon>
        <taxon>Glomeromycetes</taxon>
        <taxon>Diversisporales</taxon>
        <taxon>Gigasporaceae</taxon>
        <taxon>Racocetra</taxon>
    </lineage>
</organism>
<dbReference type="Proteomes" id="UP000789396">
    <property type="component" value="Unassembled WGS sequence"/>
</dbReference>
<feature type="non-terminal residue" evidence="1">
    <location>
        <position position="1"/>
    </location>
</feature>
<dbReference type="AlphaFoldDB" id="A0A9N9PB28"/>
<comment type="caution">
    <text evidence="1">The sequence shown here is derived from an EMBL/GenBank/DDBJ whole genome shotgun (WGS) entry which is preliminary data.</text>
</comment>
<reference evidence="1" key="1">
    <citation type="submission" date="2021-06" db="EMBL/GenBank/DDBJ databases">
        <authorList>
            <person name="Kallberg Y."/>
            <person name="Tangrot J."/>
            <person name="Rosling A."/>
        </authorList>
    </citation>
    <scope>NUCLEOTIDE SEQUENCE</scope>
    <source>
        <strain evidence="1">IN212</strain>
    </source>
</reference>
<gene>
    <name evidence="1" type="ORF">RFULGI_LOCUS18212</name>
</gene>
<accession>A0A9N9PB28</accession>
<sequence length="52" mass="6131">NEISERTTEIIFHYELYKYKQECEIENGLINNISNLVNESDDGLSDYERSNS</sequence>
<evidence type="ECO:0000313" key="1">
    <source>
        <dbReference type="EMBL" id="CAG8805824.1"/>
    </source>
</evidence>
<keyword evidence="2" id="KW-1185">Reference proteome</keyword>
<dbReference type="EMBL" id="CAJVPZ010077968">
    <property type="protein sequence ID" value="CAG8805824.1"/>
    <property type="molecule type" value="Genomic_DNA"/>
</dbReference>